<dbReference type="PANTHER" id="PTHR32322">
    <property type="entry name" value="INNER MEMBRANE TRANSPORTER"/>
    <property type="match status" value="1"/>
</dbReference>
<evidence type="ECO:0000256" key="5">
    <source>
        <dbReference type="ARBA" id="ARBA00023136"/>
    </source>
</evidence>
<feature type="transmembrane region" description="Helical" evidence="7">
    <location>
        <begin position="221"/>
        <end position="241"/>
    </location>
</feature>
<keyword evidence="4 7" id="KW-1133">Transmembrane helix</keyword>
<dbReference type="KEGG" id="maer:DAI18_09230"/>
<dbReference type="EMBL" id="CP028519">
    <property type="protein sequence ID" value="AVY94201.1"/>
    <property type="molecule type" value="Genomic_DNA"/>
</dbReference>
<evidence type="ECO:0000256" key="7">
    <source>
        <dbReference type="SAM" id="Phobius"/>
    </source>
</evidence>
<dbReference type="Gene3D" id="1.10.3730.20">
    <property type="match status" value="1"/>
</dbReference>
<dbReference type="InterPro" id="IPR000620">
    <property type="entry name" value="EamA_dom"/>
</dbReference>
<feature type="domain" description="EamA" evidence="8">
    <location>
        <begin position="10"/>
        <end position="136"/>
    </location>
</feature>
<dbReference type="SUPFAM" id="SSF103481">
    <property type="entry name" value="Multidrug resistance efflux transporter EmrE"/>
    <property type="match status" value="2"/>
</dbReference>
<comment type="similarity">
    <text evidence="2">Belongs to the EamA transporter family.</text>
</comment>
<reference evidence="9 10" key="1">
    <citation type="submission" date="2018-04" db="EMBL/GenBank/DDBJ databases">
        <title>Denitrifier Microvirgula.</title>
        <authorList>
            <person name="Anderson E."/>
            <person name="Jang J."/>
            <person name="Ishii S."/>
        </authorList>
    </citation>
    <scope>NUCLEOTIDE SEQUENCE [LARGE SCALE GENOMIC DNA]</scope>
    <source>
        <strain evidence="9 10">BE2.4</strain>
    </source>
</reference>
<evidence type="ECO:0000259" key="8">
    <source>
        <dbReference type="Pfam" id="PF00892"/>
    </source>
</evidence>
<evidence type="ECO:0000256" key="4">
    <source>
        <dbReference type="ARBA" id="ARBA00022989"/>
    </source>
</evidence>
<feature type="transmembrane region" description="Helical" evidence="7">
    <location>
        <begin position="273"/>
        <end position="290"/>
    </location>
</feature>
<dbReference type="InterPro" id="IPR050638">
    <property type="entry name" value="AA-Vitamin_Transporters"/>
</dbReference>
<name>A0A2S0PA04_9NEIS</name>
<dbReference type="RefSeq" id="WP_107889260.1">
    <property type="nucleotide sequence ID" value="NZ_CP028519.1"/>
</dbReference>
<evidence type="ECO:0000313" key="10">
    <source>
        <dbReference type="Proteomes" id="UP000244173"/>
    </source>
</evidence>
<feature type="compositionally biased region" description="Low complexity" evidence="6">
    <location>
        <begin position="304"/>
        <end position="318"/>
    </location>
</feature>
<dbReference type="Proteomes" id="UP000244173">
    <property type="component" value="Chromosome"/>
</dbReference>
<accession>A0A2S0PA04</accession>
<keyword evidence="10" id="KW-1185">Reference proteome</keyword>
<keyword evidence="5 7" id="KW-0472">Membrane</keyword>
<keyword evidence="3 7" id="KW-0812">Transmembrane</keyword>
<dbReference type="Pfam" id="PF00892">
    <property type="entry name" value="EamA"/>
    <property type="match status" value="2"/>
</dbReference>
<dbReference type="OrthoDB" id="9810556at2"/>
<feature type="transmembrane region" description="Helical" evidence="7">
    <location>
        <begin position="180"/>
        <end position="201"/>
    </location>
</feature>
<gene>
    <name evidence="9" type="ORF">DAI18_09230</name>
</gene>
<feature type="transmembrane region" description="Helical" evidence="7">
    <location>
        <begin position="248"/>
        <end position="267"/>
    </location>
</feature>
<feature type="transmembrane region" description="Helical" evidence="7">
    <location>
        <begin position="146"/>
        <end position="168"/>
    </location>
</feature>
<comment type="subcellular location">
    <subcellularLocation>
        <location evidence="1">Membrane</location>
        <topology evidence="1">Multi-pass membrane protein</topology>
    </subcellularLocation>
</comment>
<feature type="transmembrane region" description="Helical" evidence="7">
    <location>
        <begin position="120"/>
        <end position="140"/>
    </location>
</feature>
<dbReference type="PANTHER" id="PTHR32322:SF2">
    <property type="entry name" value="EAMA DOMAIN-CONTAINING PROTEIN"/>
    <property type="match status" value="1"/>
</dbReference>
<evidence type="ECO:0000313" key="9">
    <source>
        <dbReference type="EMBL" id="AVY94201.1"/>
    </source>
</evidence>
<evidence type="ECO:0000256" key="1">
    <source>
        <dbReference type="ARBA" id="ARBA00004141"/>
    </source>
</evidence>
<feature type="domain" description="EamA" evidence="8">
    <location>
        <begin position="148"/>
        <end position="290"/>
    </location>
</feature>
<evidence type="ECO:0000256" key="6">
    <source>
        <dbReference type="SAM" id="MobiDB-lite"/>
    </source>
</evidence>
<proteinExistence type="inferred from homology"/>
<evidence type="ECO:0000256" key="2">
    <source>
        <dbReference type="ARBA" id="ARBA00007362"/>
    </source>
</evidence>
<feature type="transmembrane region" description="Helical" evidence="7">
    <location>
        <begin position="41"/>
        <end position="58"/>
    </location>
</feature>
<dbReference type="GO" id="GO:0016020">
    <property type="term" value="C:membrane"/>
    <property type="evidence" value="ECO:0007669"/>
    <property type="project" value="UniProtKB-SubCell"/>
</dbReference>
<evidence type="ECO:0000256" key="3">
    <source>
        <dbReference type="ARBA" id="ARBA00022692"/>
    </source>
</evidence>
<dbReference type="InterPro" id="IPR037185">
    <property type="entry name" value="EmrE-like"/>
</dbReference>
<feature type="region of interest" description="Disordered" evidence="6">
    <location>
        <begin position="304"/>
        <end position="333"/>
    </location>
</feature>
<protein>
    <submittedName>
        <fullName evidence="9">EamA family transporter</fullName>
    </submittedName>
</protein>
<feature type="transmembrane region" description="Helical" evidence="7">
    <location>
        <begin position="65"/>
        <end position="85"/>
    </location>
</feature>
<sequence>MNPASLARLFLLAALWGGSFLFMRISAPVLGAVPTAFGRVLLGAFGLLALVLLLRVRLSFHGKLGAALALGVINSGIPFLMYALAARVLPAGYSAILNAMTPLMGVLVGMACFGERMTGARAAGVLVGLAGVAVLTRTGPLDVSGAVLWGVAACLLATFCYGLAGFLTRRWITARGGLDSRIVALGSQIGAVLMLLPFAALDVSTRSIPWGEVEAPVWMSMLALGLLCTSAAYILFFRLIADVGPLKALTVTFLIPLFGVFWGWLILGEAATLAHALGGGMIAAALWLVLRPIPDARLATAAPPPAASAHSPALPAAGPAGGDGAAGEDDWSV</sequence>
<dbReference type="AlphaFoldDB" id="A0A2S0PA04"/>
<organism evidence="9 10">
    <name type="scientific">Microvirgula aerodenitrificans</name>
    <dbReference type="NCBI Taxonomy" id="57480"/>
    <lineage>
        <taxon>Bacteria</taxon>
        <taxon>Pseudomonadati</taxon>
        <taxon>Pseudomonadota</taxon>
        <taxon>Betaproteobacteria</taxon>
        <taxon>Neisseriales</taxon>
        <taxon>Aquaspirillaceae</taxon>
        <taxon>Microvirgula</taxon>
    </lineage>
</organism>
<feature type="transmembrane region" description="Helical" evidence="7">
    <location>
        <begin position="91"/>
        <end position="113"/>
    </location>
</feature>